<dbReference type="Proteomes" id="UP000041254">
    <property type="component" value="Unassembled WGS sequence"/>
</dbReference>
<name>A0A0G4EHE3_VITBC</name>
<protein>
    <recommendedName>
        <fullName evidence="5">F-box domain-containing protein</fullName>
    </recommendedName>
</protein>
<accession>A0A0G4EHE3</accession>
<organism evidence="3 4">
    <name type="scientific">Vitrella brassicaformis (strain CCMP3155)</name>
    <dbReference type="NCBI Taxonomy" id="1169540"/>
    <lineage>
        <taxon>Eukaryota</taxon>
        <taxon>Sar</taxon>
        <taxon>Alveolata</taxon>
        <taxon>Colpodellida</taxon>
        <taxon>Vitrellaceae</taxon>
        <taxon>Vitrella</taxon>
    </lineage>
</organism>
<feature type="compositionally biased region" description="Polar residues" evidence="1">
    <location>
        <begin position="330"/>
        <end position="346"/>
    </location>
</feature>
<evidence type="ECO:0000256" key="1">
    <source>
        <dbReference type="SAM" id="MobiDB-lite"/>
    </source>
</evidence>
<evidence type="ECO:0000256" key="2">
    <source>
        <dbReference type="SAM" id="SignalP"/>
    </source>
</evidence>
<feature type="region of interest" description="Disordered" evidence="1">
    <location>
        <begin position="321"/>
        <end position="349"/>
    </location>
</feature>
<feature type="chain" id="PRO_5005187628" description="F-box domain-containing protein" evidence="2">
    <location>
        <begin position="19"/>
        <end position="563"/>
    </location>
</feature>
<dbReference type="AlphaFoldDB" id="A0A0G4EHE3"/>
<proteinExistence type="predicted"/>
<gene>
    <name evidence="3" type="ORF">Vbra_11743</name>
</gene>
<evidence type="ECO:0000313" key="3">
    <source>
        <dbReference type="EMBL" id="CEL95204.1"/>
    </source>
</evidence>
<sequence length="563" mass="62239">MLLAFIALLPSVFPLTTAHGAHSSAEAMLQAPLSSAEKLLRLAGLCERDASSSMPTDEWLLTKCHQLDGLLADIDGPHARGGESLVTYRLTAPAGFFPPPAHIASSPWMSCAILLLLLCWAVERVAAVRSHLDPAAAWRCACQKANAVHGACKSAHNKVLSSKLVARLFPPPSPSLPLHHCDAKLLTTIPMQGFSVPLEVYGNILSFLETPRVITYGDVSRDALAASRSPSAHSHLALGEPLMRRMPSRQRDRWLKVLSGEGERTAAVTRLPMYCTSTFEHSLVWHHAAMRQFKRVVVDEWSSRTQMNTNVSYTASGVVEEQKQGDGWGHTSTSRGGATVTTTPGPSHSPAADHGYATLPAYLRAQPESDPFMPQLIQTQYHFPPTLPNREASRPLHIHFKSIVISLDMARCLLYVLERPYLHITVERVTLDVLSPDASHDNDMIRHIVKKVTLFAAFHAREVTVACTTSNSEDQWRWWGGRQPTMRPLVFRQCRVLRLSGAEDACLPFPLKQARFPRLERVCCVRGSDELGNDETDNATADVFTVFDLLRKLGRGRGTLVRE</sequence>
<reference evidence="3 4" key="1">
    <citation type="submission" date="2014-11" db="EMBL/GenBank/DDBJ databases">
        <authorList>
            <person name="Zhu J."/>
            <person name="Qi W."/>
            <person name="Song R."/>
        </authorList>
    </citation>
    <scope>NUCLEOTIDE SEQUENCE [LARGE SCALE GENOMIC DNA]</scope>
</reference>
<feature type="signal peptide" evidence="2">
    <location>
        <begin position="1"/>
        <end position="18"/>
    </location>
</feature>
<dbReference type="InParanoid" id="A0A0G4EHE3"/>
<evidence type="ECO:0008006" key="5">
    <source>
        <dbReference type="Google" id="ProtNLM"/>
    </source>
</evidence>
<keyword evidence="4" id="KW-1185">Reference proteome</keyword>
<dbReference type="EMBL" id="CDMY01000227">
    <property type="protein sequence ID" value="CEL95204.1"/>
    <property type="molecule type" value="Genomic_DNA"/>
</dbReference>
<dbReference type="VEuPathDB" id="CryptoDB:Vbra_11743"/>
<keyword evidence="2" id="KW-0732">Signal</keyword>
<evidence type="ECO:0000313" key="4">
    <source>
        <dbReference type="Proteomes" id="UP000041254"/>
    </source>
</evidence>